<sequence length="222" mass="23362">MPAAVSEYTQYVKAPEAQMGFSVGGASEGDVHMGTFDARVTAPLAAPPPPAEPGAGTESDDSDSNSDIFLPPPHPFMPQEVSPTFADTLAGTGLSVSIAPPEPLHLSYMQDASADTVSVDGGSDTSEDMGDNHPCAGVGGVGGVEAAAVAFDGLQAAAGGDAEPAAISPRREMRYRCTRQGFMRNPVVPHLLHFRIQTLPCLLVRHLTRLRPTRLMTRRELQ</sequence>
<evidence type="ECO:0000256" key="1">
    <source>
        <dbReference type="SAM" id="MobiDB-lite"/>
    </source>
</evidence>
<feature type="region of interest" description="Disordered" evidence="1">
    <location>
        <begin position="41"/>
        <end position="74"/>
    </location>
</feature>
<reference evidence="2 3" key="1">
    <citation type="journal article" date="2015" name="Genome Biol. Evol.">
        <title>Comparative Genomics of a Bacterivorous Green Alga Reveals Evolutionary Causalities and Consequences of Phago-Mixotrophic Mode of Nutrition.</title>
        <authorList>
            <person name="Burns J.A."/>
            <person name="Paasch A."/>
            <person name="Narechania A."/>
            <person name="Kim E."/>
        </authorList>
    </citation>
    <scope>NUCLEOTIDE SEQUENCE [LARGE SCALE GENOMIC DNA]</scope>
    <source>
        <strain evidence="2 3">PLY_AMNH</strain>
    </source>
</reference>
<evidence type="ECO:0000313" key="2">
    <source>
        <dbReference type="EMBL" id="KAK3242057.1"/>
    </source>
</evidence>
<dbReference type="AlphaFoldDB" id="A0AAE0BST1"/>
<gene>
    <name evidence="2" type="ORF">CYMTET_48228</name>
</gene>
<evidence type="ECO:0000313" key="3">
    <source>
        <dbReference type="Proteomes" id="UP001190700"/>
    </source>
</evidence>
<protein>
    <submittedName>
        <fullName evidence="2">Uncharacterized protein</fullName>
    </submittedName>
</protein>
<organism evidence="2 3">
    <name type="scientific">Cymbomonas tetramitiformis</name>
    <dbReference type="NCBI Taxonomy" id="36881"/>
    <lineage>
        <taxon>Eukaryota</taxon>
        <taxon>Viridiplantae</taxon>
        <taxon>Chlorophyta</taxon>
        <taxon>Pyramimonadophyceae</taxon>
        <taxon>Pyramimonadales</taxon>
        <taxon>Pyramimonadaceae</taxon>
        <taxon>Cymbomonas</taxon>
    </lineage>
</organism>
<dbReference type="EMBL" id="LGRX02033248">
    <property type="protein sequence ID" value="KAK3242057.1"/>
    <property type="molecule type" value="Genomic_DNA"/>
</dbReference>
<dbReference type="Proteomes" id="UP001190700">
    <property type="component" value="Unassembled WGS sequence"/>
</dbReference>
<name>A0AAE0BST1_9CHLO</name>
<accession>A0AAE0BST1</accession>
<proteinExistence type="predicted"/>
<keyword evidence="3" id="KW-1185">Reference proteome</keyword>
<comment type="caution">
    <text evidence="2">The sequence shown here is derived from an EMBL/GenBank/DDBJ whole genome shotgun (WGS) entry which is preliminary data.</text>
</comment>